<dbReference type="Proteomes" id="UP000185674">
    <property type="component" value="Chromosome"/>
</dbReference>
<keyword evidence="6 9" id="KW-1133">Transmembrane helix</keyword>
<dbReference type="AlphaFoldDB" id="A0A1P8EMA2"/>
<organism evidence="11 12">
    <name type="scientific">Acinetobacter soli</name>
    <dbReference type="NCBI Taxonomy" id="487316"/>
    <lineage>
        <taxon>Bacteria</taxon>
        <taxon>Pseudomonadati</taxon>
        <taxon>Pseudomonadota</taxon>
        <taxon>Gammaproteobacteria</taxon>
        <taxon>Moraxellales</taxon>
        <taxon>Moraxellaceae</taxon>
        <taxon>Acinetobacter</taxon>
    </lineage>
</organism>
<evidence type="ECO:0000313" key="11">
    <source>
        <dbReference type="EMBL" id="APV37339.1"/>
    </source>
</evidence>
<dbReference type="PANTHER" id="PTHR33162">
    <property type="entry name" value="SEC-INDEPENDENT PROTEIN TRANSLOCASE PROTEIN TATA, CHLOROPLASTIC"/>
    <property type="match status" value="1"/>
</dbReference>
<evidence type="ECO:0000256" key="4">
    <source>
        <dbReference type="ARBA" id="ARBA00022692"/>
    </source>
</evidence>
<dbReference type="Pfam" id="PF02416">
    <property type="entry name" value="TatA_B_E"/>
    <property type="match status" value="1"/>
</dbReference>
<comment type="subunit">
    <text evidence="9">The Tat system comprises two distinct complexes: a TatABC complex, containing multiple copies of TatA, TatB and TatC subunits, and a separate TatA complex, containing only TatA subunits. Substrates initially bind to the TatABC complex, which probably triggers association of the separate TatA complex to form the active translocon.</text>
</comment>
<dbReference type="STRING" id="487316.BEN76_15555"/>
<comment type="subcellular location">
    <subcellularLocation>
        <location evidence="9">Cell membrane</location>
        <topology evidence="9">Single-pass membrane protein</topology>
    </subcellularLocation>
    <subcellularLocation>
        <location evidence="1">Membrane</location>
        <topology evidence="1">Single-pass membrane protein</topology>
    </subcellularLocation>
</comment>
<dbReference type="PRINTS" id="PR01506">
    <property type="entry name" value="TATBPROTEIN"/>
</dbReference>
<evidence type="ECO:0000256" key="5">
    <source>
        <dbReference type="ARBA" id="ARBA00022927"/>
    </source>
</evidence>
<dbReference type="RefSeq" id="WP_076033470.1">
    <property type="nucleotide sequence ID" value="NZ_CP016896.1"/>
</dbReference>
<reference evidence="11 12" key="1">
    <citation type="submission" date="2016-08" db="EMBL/GenBank/DDBJ databases">
        <title>Complete genome sequence of Acinetobacter baylyi strain GFJ2.</title>
        <authorList>
            <person name="Tabata M."/>
            <person name="Kuboki S."/>
            <person name="Gibu N."/>
            <person name="Kinouchi Y."/>
            <person name="Vangnai A."/>
            <person name="Kasai D."/>
            <person name="Fukuda M."/>
        </authorList>
    </citation>
    <scope>NUCLEOTIDE SEQUENCE [LARGE SCALE GENOMIC DNA]</scope>
    <source>
        <strain evidence="11 12">GFJ2</strain>
    </source>
</reference>
<protein>
    <recommendedName>
        <fullName evidence="9">Sec-independent protein translocase protein TatB</fullName>
    </recommendedName>
</protein>
<evidence type="ECO:0000256" key="8">
    <source>
        <dbReference type="ARBA" id="ARBA00023136"/>
    </source>
</evidence>
<keyword evidence="3 9" id="KW-1003">Cell membrane</keyword>
<keyword evidence="10" id="KW-0175">Coiled coil</keyword>
<dbReference type="Gene3D" id="1.20.5.3310">
    <property type="match status" value="1"/>
</dbReference>
<evidence type="ECO:0000256" key="1">
    <source>
        <dbReference type="ARBA" id="ARBA00004167"/>
    </source>
</evidence>
<dbReference type="HAMAP" id="MF_00237">
    <property type="entry name" value="TatB"/>
    <property type="match status" value="1"/>
</dbReference>
<gene>
    <name evidence="9" type="primary">tatB</name>
    <name evidence="11" type="ORF">BEN76_15555</name>
</gene>
<proteinExistence type="inferred from homology"/>
<evidence type="ECO:0000256" key="10">
    <source>
        <dbReference type="SAM" id="Coils"/>
    </source>
</evidence>
<keyword evidence="8 9" id="KW-0472">Membrane</keyword>
<name>A0A1P8EMA2_9GAMM</name>
<evidence type="ECO:0000256" key="7">
    <source>
        <dbReference type="ARBA" id="ARBA00023010"/>
    </source>
</evidence>
<evidence type="ECO:0000256" key="3">
    <source>
        <dbReference type="ARBA" id="ARBA00022475"/>
    </source>
</evidence>
<dbReference type="NCBIfam" id="TIGR01410">
    <property type="entry name" value="tatB"/>
    <property type="match status" value="1"/>
</dbReference>
<keyword evidence="7 9" id="KW-0811">Translocation</keyword>
<dbReference type="EMBL" id="CP016896">
    <property type="protein sequence ID" value="APV37339.1"/>
    <property type="molecule type" value="Genomic_DNA"/>
</dbReference>
<feature type="coiled-coil region" evidence="10">
    <location>
        <begin position="56"/>
        <end position="90"/>
    </location>
</feature>
<dbReference type="InterPro" id="IPR003369">
    <property type="entry name" value="TatA/B/E"/>
</dbReference>
<keyword evidence="2 9" id="KW-0813">Transport</keyword>
<dbReference type="KEGG" id="asol:BEN76_15555"/>
<keyword evidence="4 9" id="KW-0812">Transmembrane</keyword>
<accession>A0A1P8EMA2</accession>
<dbReference type="PANTHER" id="PTHR33162:SF1">
    <property type="entry name" value="SEC-INDEPENDENT PROTEIN TRANSLOCASE PROTEIN TATA, CHLOROPLASTIC"/>
    <property type="match status" value="1"/>
</dbReference>
<keyword evidence="5 9" id="KW-0653">Protein transport</keyword>
<dbReference type="GO" id="GO:0033281">
    <property type="term" value="C:TAT protein transport complex"/>
    <property type="evidence" value="ECO:0007669"/>
    <property type="project" value="UniProtKB-UniRule"/>
</dbReference>
<dbReference type="eggNOG" id="COG1826">
    <property type="taxonomic scope" value="Bacteria"/>
</dbReference>
<evidence type="ECO:0000256" key="2">
    <source>
        <dbReference type="ARBA" id="ARBA00022448"/>
    </source>
</evidence>
<dbReference type="GO" id="GO:0008320">
    <property type="term" value="F:protein transmembrane transporter activity"/>
    <property type="evidence" value="ECO:0007669"/>
    <property type="project" value="UniProtKB-UniRule"/>
</dbReference>
<comment type="similarity">
    <text evidence="9">Belongs to the TatB family.</text>
</comment>
<dbReference type="GO" id="GO:0043953">
    <property type="term" value="P:protein transport by the Tat complex"/>
    <property type="evidence" value="ECO:0007669"/>
    <property type="project" value="UniProtKB-UniRule"/>
</dbReference>
<evidence type="ECO:0000256" key="9">
    <source>
        <dbReference type="HAMAP-Rule" id="MF_00237"/>
    </source>
</evidence>
<evidence type="ECO:0000256" key="6">
    <source>
        <dbReference type="ARBA" id="ARBA00022989"/>
    </source>
</evidence>
<dbReference type="InterPro" id="IPR018448">
    <property type="entry name" value="TatB"/>
</dbReference>
<evidence type="ECO:0000313" key="12">
    <source>
        <dbReference type="Proteomes" id="UP000185674"/>
    </source>
</evidence>
<comment type="function">
    <text evidence="9">Part of the twin-arginine translocation (Tat) system that transports large folded proteins containing a characteristic twin-arginine motif in their signal peptide across membranes. Together with TatC, TatB is part of a receptor directly interacting with Tat signal peptides. TatB may form an oligomeric binding site that transiently accommodates folded Tat precursor proteins before their translocation.</text>
</comment>
<sequence>MLDVGFGELFCFGIIALLVLGPDKLPVAARFAGRWYARAKRYISNIQNEIDRELKLSEFRKEMQDELDRLHSLEQSMQARLKEIEKASQEQRIHLAEQPEAACASQLKTTYILCHMPQHVVPFCTHQQPRRCERQNDVIPQHSSVELKIAV</sequence>